<dbReference type="Proteomes" id="UP000614216">
    <property type="component" value="Unassembled WGS sequence"/>
</dbReference>
<feature type="domain" description="UspA" evidence="2">
    <location>
        <begin position="1"/>
        <end position="141"/>
    </location>
</feature>
<evidence type="ECO:0000256" key="1">
    <source>
        <dbReference type="ARBA" id="ARBA00008791"/>
    </source>
</evidence>
<evidence type="ECO:0000313" key="4">
    <source>
        <dbReference type="Proteomes" id="UP000614216"/>
    </source>
</evidence>
<dbReference type="CDD" id="cd00293">
    <property type="entry name" value="USP-like"/>
    <property type="match status" value="1"/>
</dbReference>
<gene>
    <name evidence="3" type="ORF">JMN32_23805</name>
</gene>
<dbReference type="SUPFAM" id="SSF52402">
    <property type="entry name" value="Adenine nucleotide alpha hydrolases-like"/>
    <property type="match status" value="1"/>
</dbReference>
<dbReference type="EMBL" id="JAEUGD010000066">
    <property type="protein sequence ID" value="MBL6449357.1"/>
    <property type="molecule type" value="Genomic_DNA"/>
</dbReference>
<dbReference type="PANTHER" id="PTHR46268:SF6">
    <property type="entry name" value="UNIVERSAL STRESS PROTEIN UP12"/>
    <property type="match status" value="1"/>
</dbReference>
<keyword evidence="4" id="KW-1185">Reference proteome</keyword>
<dbReference type="InterPro" id="IPR014729">
    <property type="entry name" value="Rossmann-like_a/b/a_fold"/>
</dbReference>
<organism evidence="3 4">
    <name type="scientific">Fulvivirga marina</name>
    <dbReference type="NCBI Taxonomy" id="2494733"/>
    <lineage>
        <taxon>Bacteria</taxon>
        <taxon>Pseudomonadati</taxon>
        <taxon>Bacteroidota</taxon>
        <taxon>Cytophagia</taxon>
        <taxon>Cytophagales</taxon>
        <taxon>Fulvivirgaceae</taxon>
        <taxon>Fulvivirga</taxon>
    </lineage>
</organism>
<sequence>MFKSIICPVDFSESSANALSFALDIAQSNQSELVVLYTYRLISGTDDKAGANRISLKRQQEEIANKRIEELKKRFPEFEQVRHTFLAEVGFINDRLAMAIEKYNVDLIVLTENIKMRLKERWEDGDESVLARFNCPVLLIPSKEVREETAIGSG</sequence>
<evidence type="ECO:0000259" key="2">
    <source>
        <dbReference type="Pfam" id="PF00582"/>
    </source>
</evidence>
<dbReference type="RefSeq" id="WP_202858885.1">
    <property type="nucleotide sequence ID" value="NZ_JAEUGD010000066.1"/>
</dbReference>
<dbReference type="InterPro" id="IPR006016">
    <property type="entry name" value="UspA"/>
</dbReference>
<dbReference type="Gene3D" id="3.40.50.620">
    <property type="entry name" value="HUPs"/>
    <property type="match status" value="1"/>
</dbReference>
<dbReference type="AlphaFoldDB" id="A0A937KE50"/>
<protein>
    <submittedName>
        <fullName evidence="3">Universal stress protein</fullName>
    </submittedName>
</protein>
<comment type="similarity">
    <text evidence="1">Belongs to the universal stress protein A family.</text>
</comment>
<reference evidence="3" key="1">
    <citation type="submission" date="2021-01" db="EMBL/GenBank/DDBJ databases">
        <title>Fulvivirga kasyanovii gen. nov., sp nov., a novel member of the phylum Bacteroidetes isolated from seawater in a mussel farm.</title>
        <authorList>
            <person name="Zhao L.-H."/>
            <person name="Wang Z.-J."/>
        </authorList>
    </citation>
    <scope>NUCLEOTIDE SEQUENCE</scope>
    <source>
        <strain evidence="3">29W222</strain>
    </source>
</reference>
<evidence type="ECO:0000313" key="3">
    <source>
        <dbReference type="EMBL" id="MBL6449357.1"/>
    </source>
</evidence>
<proteinExistence type="inferred from homology"/>
<name>A0A937KE50_9BACT</name>
<dbReference type="Pfam" id="PF00582">
    <property type="entry name" value="Usp"/>
    <property type="match status" value="1"/>
</dbReference>
<comment type="caution">
    <text evidence="3">The sequence shown here is derived from an EMBL/GenBank/DDBJ whole genome shotgun (WGS) entry which is preliminary data.</text>
</comment>
<dbReference type="PANTHER" id="PTHR46268">
    <property type="entry name" value="STRESS RESPONSE PROTEIN NHAX"/>
    <property type="match status" value="1"/>
</dbReference>
<accession>A0A937KE50</accession>